<sequence>MPSHESQVVSSQTLTLQTIVQPRPQRQISFLPPLAQYLFQFYTLETMRLTVPSDCAKTEICRFLIPMSFHEPSLLYAIMAFAAVHLDAIGKLPGDSQRLIDSLHWASIRQLRRLLEDLDPVSQAVALATTRTLCQAQIYGGTSLWRVHLNGARAILESTHERNKTIKGSDQPVHADFLSSWFNNAQALAALNPIGPFEDHIRLSSQPQREVFFDIYGGVMSDLPALFSEVGALVQKSRKQTSGASGGTGISDFDIELEADILTREIHTRLTRDKADNIVFSYHSLLSLSANDIQNYALSNAGFLYTALLHIYYGARSLSPHSVEVQFCVSQIINCAYGMSCETGLSPRVLLVAPLFTAGLCATGPARDSIRSSLVDIGKWMKTPHLLKTLELLEDIWERYPSDGRLVETWKRLETVKLDFLPY</sequence>
<dbReference type="PANTHER" id="PTHR37534">
    <property type="entry name" value="TRANSCRIPTIONAL ACTIVATOR PROTEIN UGA3"/>
    <property type="match status" value="1"/>
</dbReference>
<comment type="caution">
    <text evidence="3">The sequence shown here is derived from an EMBL/GenBank/DDBJ whole genome shotgun (WGS) entry which is preliminary data.</text>
</comment>
<dbReference type="GO" id="GO:0005634">
    <property type="term" value="C:nucleus"/>
    <property type="evidence" value="ECO:0007669"/>
    <property type="project" value="UniProtKB-SubCell"/>
</dbReference>
<dbReference type="Proteomes" id="UP000813427">
    <property type="component" value="Unassembled WGS sequence"/>
</dbReference>
<name>A0A8K0RM22_9HYPO</name>
<accession>A0A8K0RM22</accession>
<dbReference type="PANTHER" id="PTHR37534:SF15">
    <property type="entry name" value="ZN(II)2CYS6 TRANSCRIPTION FACTOR (EUROFUNG)"/>
    <property type="match status" value="1"/>
</dbReference>
<keyword evidence="2" id="KW-0539">Nucleus</keyword>
<dbReference type="InterPro" id="IPR021858">
    <property type="entry name" value="Fun_TF"/>
</dbReference>
<dbReference type="GO" id="GO:0003700">
    <property type="term" value="F:DNA-binding transcription factor activity"/>
    <property type="evidence" value="ECO:0007669"/>
    <property type="project" value="TreeGrafter"/>
</dbReference>
<dbReference type="Pfam" id="PF11951">
    <property type="entry name" value="Fungal_trans_2"/>
    <property type="match status" value="1"/>
</dbReference>
<evidence type="ECO:0000313" key="4">
    <source>
        <dbReference type="Proteomes" id="UP000813427"/>
    </source>
</evidence>
<gene>
    <name evidence="3" type="ORF">BKA59DRAFT_407762</name>
</gene>
<dbReference type="AlphaFoldDB" id="A0A8K0RM22"/>
<protein>
    <submittedName>
        <fullName evidence="3">Fungal-specific transcription factor domain-containing protein</fullName>
    </submittedName>
</protein>
<dbReference type="OrthoDB" id="288726at2759"/>
<proteinExistence type="predicted"/>
<comment type="subcellular location">
    <subcellularLocation>
        <location evidence="1">Nucleus</location>
    </subcellularLocation>
</comment>
<evidence type="ECO:0000313" key="3">
    <source>
        <dbReference type="EMBL" id="KAH7233292.1"/>
    </source>
</evidence>
<dbReference type="GO" id="GO:0000976">
    <property type="term" value="F:transcription cis-regulatory region binding"/>
    <property type="evidence" value="ECO:0007669"/>
    <property type="project" value="TreeGrafter"/>
</dbReference>
<keyword evidence="4" id="KW-1185">Reference proteome</keyword>
<dbReference type="EMBL" id="JAGPXF010000008">
    <property type="protein sequence ID" value="KAH7233292.1"/>
    <property type="molecule type" value="Genomic_DNA"/>
</dbReference>
<evidence type="ECO:0000256" key="1">
    <source>
        <dbReference type="ARBA" id="ARBA00004123"/>
    </source>
</evidence>
<evidence type="ECO:0000256" key="2">
    <source>
        <dbReference type="ARBA" id="ARBA00023242"/>
    </source>
</evidence>
<dbReference type="GO" id="GO:0045944">
    <property type="term" value="P:positive regulation of transcription by RNA polymerase II"/>
    <property type="evidence" value="ECO:0007669"/>
    <property type="project" value="TreeGrafter"/>
</dbReference>
<reference evidence="3" key="1">
    <citation type="journal article" date="2021" name="Nat. Commun.">
        <title>Genetic determinants of endophytism in the Arabidopsis root mycobiome.</title>
        <authorList>
            <person name="Mesny F."/>
            <person name="Miyauchi S."/>
            <person name="Thiergart T."/>
            <person name="Pickel B."/>
            <person name="Atanasova L."/>
            <person name="Karlsson M."/>
            <person name="Huettel B."/>
            <person name="Barry K.W."/>
            <person name="Haridas S."/>
            <person name="Chen C."/>
            <person name="Bauer D."/>
            <person name="Andreopoulos W."/>
            <person name="Pangilinan J."/>
            <person name="LaButti K."/>
            <person name="Riley R."/>
            <person name="Lipzen A."/>
            <person name="Clum A."/>
            <person name="Drula E."/>
            <person name="Henrissat B."/>
            <person name="Kohler A."/>
            <person name="Grigoriev I.V."/>
            <person name="Martin F.M."/>
            <person name="Hacquard S."/>
        </authorList>
    </citation>
    <scope>NUCLEOTIDE SEQUENCE</scope>
    <source>
        <strain evidence="3">MPI-SDFR-AT-0068</strain>
    </source>
</reference>
<organism evidence="3 4">
    <name type="scientific">Fusarium tricinctum</name>
    <dbReference type="NCBI Taxonomy" id="61284"/>
    <lineage>
        <taxon>Eukaryota</taxon>
        <taxon>Fungi</taxon>
        <taxon>Dikarya</taxon>
        <taxon>Ascomycota</taxon>
        <taxon>Pezizomycotina</taxon>
        <taxon>Sordariomycetes</taxon>
        <taxon>Hypocreomycetidae</taxon>
        <taxon>Hypocreales</taxon>
        <taxon>Nectriaceae</taxon>
        <taxon>Fusarium</taxon>
        <taxon>Fusarium tricinctum species complex</taxon>
    </lineage>
</organism>